<comment type="cofactor">
    <cofactor evidence="2">
        <name>Mg(2+)</name>
        <dbReference type="ChEBI" id="CHEBI:18420"/>
    </cofactor>
    <text evidence="2">Binds 2 magnesium ions per subunit.</text>
</comment>
<accession>A0A6L5JTP6</accession>
<dbReference type="HAMAP" id="MF_01139">
    <property type="entry name" value="ISPT"/>
    <property type="match status" value="1"/>
</dbReference>
<keyword evidence="1 2" id="KW-0808">Transferase</keyword>
<reference evidence="3 4" key="1">
    <citation type="submission" date="2019-10" db="EMBL/GenBank/DDBJ databases">
        <title>Whole-genome sequence of the purple nonsulfur photosynthetic bacterium Rhodocyclus tenuis.</title>
        <authorList>
            <person name="Kyndt J.A."/>
            <person name="Meyer T.E."/>
        </authorList>
    </citation>
    <scope>NUCLEOTIDE SEQUENCE [LARGE SCALE GENOMIC DNA]</scope>
    <source>
        <strain evidence="3 4">DSM 110</strain>
    </source>
</reference>
<dbReference type="EC" id="2.5.1.-" evidence="2"/>
<dbReference type="GO" id="GO:0016094">
    <property type="term" value="P:polyprenol biosynthetic process"/>
    <property type="evidence" value="ECO:0007669"/>
    <property type="project" value="TreeGrafter"/>
</dbReference>
<comment type="subunit">
    <text evidence="2">Homodimer.</text>
</comment>
<protein>
    <recommendedName>
        <fullName evidence="2">Isoprenyl transferase</fullName>
        <ecNumber evidence="2">2.5.1.-</ecNumber>
    </recommendedName>
</protein>
<proteinExistence type="inferred from homology"/>
<feature type="binding site" evidence="2">
    <location>
        <begin position="71"/>
        <end position="73"/>
    </location>
    <ligand>
        <name>substrate</name>
    </ligand>
</feature>
<dbReference type="NCBIfam" id="TIGR00055">
    <property type="entry name" value="uppS"/>
    <property type="match status" value="1"/>
</dbReference>
<dbReference type="OrthoDB" id="4191603at2"/>
<dbReference type="PANTHER" id="PTHR10291">
    <property type="entry name" value="DEHYDRODOLICHYL DIPHOSPHATE SYNTHASE FAMILY MEMBER"/>
    <property type="match status" value="1"/>
</dbReference>
<dbReference type="GO" id="GO:0008834">
    <property type="term" value="F:ditrans,polycis-undecaprenyl-diphosphate synthase [(2E,6E)-farnesyl-diphosphate specific] activity"/>
    <property type="evidence" value="ECO:0007669"/>
    <property type="project" value="TreeGrafter"/>
</dbReference>
<dbReference type="InterPro" id="IPR001441">
    <property type="entry name" value="UPP_synth-like"/>
</dbReference>
<dbReference type="Pfam" id="PF01255">
    <property type="entry name" value="Prenyltransf"/>
    <property type="match status" value="1"/>
</dbReference>
<dbReference type="Proteomes" id="UP000480275">
    <property type="component" value="Unassembled WGS sequence"/>
</dbReference>
<feature type="binding site" evidence="2">
    <location>
        <position position="210"/>
    </location>
    <ligand>
        <name>Mg(2+)</name>
        <dbReference type="ChEBI" id="CHEBI:18420"/>
    </ligand>
</feature>
<dbReference type="EMBL" id="WIXJ01000001">
    <property type="protein sequence ID" value="MQY50411.1"/>
    <property type="molecule type" value="Genomic_DNA"/>
</dbReference>
<keyword evidence="2" id="KW-0460">Magnesium</keyword>
<comment type="caution">
    <text evidence="3">The sequence shown here is derived from an EMBL/GenBank/DDBJ whole genome shotgun (WGS) entry which is preliminary data.</text>
</comment>
<evidence type="ECO:0000313" key="3">
    <source>
        <dbReference type="EMBL" id="MQY50411.1"/>
    </source>
</evidence>
<feature type="binding site" evidence="2">
    <location>
        <begin position="197"/>
        <end position="199"/>
    </location>
    <ligand>
        <name>substrate</name>
    </ligand>
</feature>
<keyword evidence="2" id="KW-0479">Metal-binding</keyword>
<feature type="binding site" evidence="2">
    <location>
        <position position="39"/>
    </location>
    <ligand>
        <name>substrate</name>
    </ligand>
</feature>
<dbReference type="Gene3D" id="3.40.1180.10">
    <property type="entry name" value="Decaprenyl diphosphate synthase-like"/>
    <property type="match status" value="1"/>
</dbReference>
<dbReference type="CDD" id="cd00475">
    <property type="entry name" value="Cis_IPPS"/>
    <property type="match status" value="1"/>
</dbReference>
<dbReference type="FunFam" id="3.40.1180.10:FF:000001">
    <property type="entry name" value="(2E,6E)-farnesyl-diphosphate-specific ditrans,polycis-undecaprenyl-diphosphate synthase"/>
    <property type="match status" value="1"/>
</dbReference>
<evidence type="ECO:0000313" key="4">
    <source>
        <dbReference type="Proteomes" id="UP000480275"/>
    </source>
</evidence>
<dbReference type="GO" id="GO:0005829">
    <property type="term" value="C:cytosol"/>
    <property type="evidence" value="ECO:0007669"/>
    <property type="project" value="TreeGrafter"/>
</dbReference>
<feature type="active site" evidence="2">
    <location>
        <position position="26"/>
    </location>
</feature>
<feature type="binding site" evidence="2">
    <location>
        <position position="191"/>
    </location>
    <ligand>
        <name>substrate</name>
    </ligand>
</feature>
<feature type="binding site" evidence="2">
    <location>
        <position position="75"/>
    </location>
    <ligand>
        <name>substrate</name>
    </ligand>
</feature>
<gene>
    <name evidence="3" type="primary">uppS</name>
    <name evidence="3" type="ORF">GHK24_01250</name>
</gene>
<evidence type="ECO:0000256" key="1">
    <source>
        <dbReference type="ARBA" id="ARBA00022679"/>
    </source>
</evidence>
<name>A0A6L5JTP6_RHOTE</name>
<dbReference type="PROSITE" id="PS01066">
    <property type="entry name" value="UPP_SYNTHASE"/>
    <property type="match status" value="1"/>
</dbReference>
<dbReference type="SUPFAM" id="SSF64005">
    <property type="entry name" value="Undecaprenyl diphosphate synthase"/>
    <property type="match status" value="1"/>
</dbReference>
<dbReference type="GO" id="GO:0000287">
    <property type="term" value="F:magnesium ion binding"/>
    <property type="evidence" value="ECO:0007669"/>
    <property type="project" value="UniProtKB-UniRule"/>
</dbReference>
<feature type="binding site" evidence="2">
    <location>
        <position position="43"/>
    </location>
    <ligand>
        <name>substrate</name>
    </ligand>
</feature>
<feature type="binding site" evidence="2">
    <location>
        <position position="77"/>
    </location>
    <ligand>
        <name>substrate</name>
    </ligand>
</feature>
<feature type="active site" description="Proton acceptor" evidence="2">
    <location>
        <position position="74"/>
    </location>
</feature>
<feature type="binding site" evidence="2">
    <location>
        <position position="31"/>
    </location>
    <ligand>
        <name>substrate</name>
    </ligand>
</feature>
<dbReference type="InterPro" id="IPR018520">
    <property type="entry name" value="UPP_synth-like_CS"/>
</dbReference>
<sequence length="280" mass="31520">MAKFKSSTVAVPEVSATPGHVAVIMDGNGRWARRRFLPRVAGHHRGVEAVREMVKACLDRGISYLTLFAFSSENWRRPEEEVTLLMQLFVRSLRGEVSRLNQNGVRLRIIGDLSRFDAKLQALIRSAEELTAHNDRLTLTVAANYGGRWDILQAVNRMAAEHPDRLGLWREEDLAPYLSMAYAPEPDLFIRTGGEERISNFLLWQLAYTEFYFTETVWPDFGAAALDEAIQSYRKRERRFGRTSEQLLANSPMTGATVALGDSAATAAEPELADGKRLYA</sequence>
<organism evidence="3 4">
    <name type="scientific">Rhodocyclus tenuis</name>
    <name type="common">Rhodospirillum tenue</name>
    <dbReference type="NCBI Taxonomy" id="1066"/>
    <lineage>
        <taxon>Bacteria</taxon>
        <taxon>Pseudomonadati</taxon>
        <taxon>Pseudomonadota</taxon>
        <taxon>Betaproteobacteria</taxon>
        <taxon>Rhodocyclales</taxon>
        <taxon>Rhodocyclaceae</taxon>
        <taxon>Rhodocyclus</taxon>
    </lineage>
</organism>
<comment type="similarity">
    <text evidence="2">Belongs to the UPP synthase family.</text>
</comment>
<feature type="binding site" evidence="2">
    <location>
        <begin position="27"/>
        <end position="30"/>
    </location>
    <ligand>
        <name>substrate</name>
    </ligand>
</feature>
<feature type="binding site" evidence="2">
    <location>
        <position position="26"/>
    </location>
    <ligand>
        <name>Mg(2+)</name>
        <dbReference type="ChEBI" id="CHEBI:18420"/>
    </ligand>
</feature>
<dbReference type="PANTHER" id="PTHR10291:SF0">
    <property type="entry name" value="DEHYDRODOLICHYL DIPHOSPHATE SYNTHASE 2"/>
    <property type="match status" value="1"/>
</dbReference>
<evidence type="ECO:0000256" key="2">
    <source>
        <dbReference type="HAMAP-Rule" id="MF_01139"/>
    </source>
</evidence>
<dbReference type="AlphaFoldDB" id="A0A6L5JTP6"/>
<comment type="function">
    <text evidence="2">Catalyzes the condensation of isopentenyl diphosphate (IPP) with allylic pyrophosphates generating different type of terpenoids.</text>
</comment>
<dbReference type="InterPro" id="IPR036424">
    <property type="entry name" value="UPP_synth-like_sf"/>
</dbReference>